<keyword evidence="3" id="KW-0560">Oxidoreductase</keyword>
<dbReference type="InterPro" id="IPR004136">
    <property type="entry name" value="NMO"/>
</dbReference>
<evidence type="ECO:0000313" key="5">
    <source>
        <dbReference type="Proteomes" id="UP000008493"/>
    </source>
</evidence>
<dbReference type="Gene3D" id="3.20.20.70">
    <property type="entry name" value="Aldolase class I"/>
    <property type="match status" value="1"/>
</dbReference>
<dbReference type="RefSeq" id="XP_007327737.1">
    <property type="nucleotide sequence ID" value="XM_007327675.1"/>
</dbReference>
<evidence type="ECO:0000313" key="4">
    <source>
        <dbReference type="EMBL" id="EKM81983.1"/>
    </source>
</evidence>
<dbReference type="EMBL" id="JH971387">
    <property type="protein sequence ID" value="EKM81983.1"/>
    <property type="molecule type" value="Genomic_DNA"/>
</dbReference>
<name>K5XF05_AGABU</name>
<sequence length="348" mass="36844">MSFDGNKLCQLLGIKIPIMSAPMAGVTTGSLAAGVTLAGGFGLLSTGNSGFCIPTTSTSIDSYNSFKGEIASARELLGTTAGLPLPIGVGFLGWLLDKDEEGGKRLLMAALDEPVKAVWFSFGQDLEKWIKFVRDYDAANNRKTIIIVQLSTVAKIQVAIRDWKVDIVVAQGNEAGGHGYTSSPPVKVLVSSVLPLTTDGGPLILGAGGVATGAQVAELLNLGVSGVILGTRFSLTPESRLGEPQKKALLSAGPNLSVRSMAFDEVRDTMGWPRGVDGRGIRTASVDDYERGDDISVLRAKLQDSQKNGDMSRAVIWAGTGYSLVKELKPAKEVVEELRRECLAHLKN</sequence>
<dbReference type="InParanoid" id="K5XF05"/>
<dbReference type="Proteomes" id="UP000008493">
    <property type="component" value="Unassembled WGS sequence"/>
</dbReference>
<dbReference type="eggNOG" id="ENOG502RHJM">
    <property type="taxonomic scope" value="Eukaryota"/>
</dbReference>
<protein>
    <submittedName>
        <fullName evidence="4">Uncharacterized protein</fullName>
    </submittedName>
</protein>
<dbReference type="SUPFAM" id="SSF51412">
    <property type="entry name" value="Inosine monophosphate dehydrogenase (IMPDH)"/>
    <property type="match status" value="1"/>
</dbReference>
<evidence type="ECO:0000256" key="3">
    <source>
        <dbReference type="ARBA" id="ARBA00023002"/>
    </source>
</evidence>
<dbReference type="GeneID" id="18822130"/>
<dbReference type="GO" id="GO:0018580">
    <property type="term" value="F:nitronate monooxygenase activity"/>
    <property type="evidence" value="ECO:0007669"/>
    <property type="project" value="InterPro"/>
</dbReference>
<keyword evidence="5" id="KW-1185">Reference proteome</keyword>
<organism evidence="4 5">
    <name type="scientific">Agaricus bisporus var. burnettii (strain JB137-S8 / ATCC MYA-4627 / FGSC 10392)</name>
    <name type="common">White button mushroom</name>
    <dbReference type="NCBI Taxonomy" id="597362"/>
    <lineage>
        <taxon>Eukaryota</taxon>
        <taxon>Fungi</taxon>
        <taxon>Dikarya</taxon>
        <taxon>Basidiomycota</taxon>
        <taxon>Agaricomycotina</taxon>
        <taxon>Agaricomycetes</taxon>
        <taxon>Agaricomycetidae</taxon>
        <taxon>Agaricales</taxon>
        <taxon>Agaricineae</taxon>
        <taxon>Agaricaceae</taxon>
        <taxon>Agaricus</taxon>
    </lineage>
</organism>
<dbReference type="Pfam" id="PF03060">
    <property type="entry name" value="NMO"/>
    <property type="match status" value="1"/>
</dbReference>
<dbReference type="KEGG" id="abp:AGABI1DRAFT105369"/>
<dbReference type="HOGENOM" id="CLU_038732_9_1_1"/>
<dbReference type="OrthoDB" id="2349068at2759"/>
<evidence type="ECO:0000256" key="1">
    <source>
        <dbReference type="ARBA" id="ARBA00022630"/>
    </source>
</evidence>
<keyword evidence="2" id="KW-0288">FMN</keyword>
<gene>
    <name evidence="4" type="ORF">AGABI1DRAFT_105369</name>
</gene>
<accession>K5XF05</accession>
<reference evidence="5" key="1">
    <citation type="journal article" date="2012" name="Proc. Natl. Acad. Sci. U.S.A.">
        <title>Genome sequence of the button mushroom Agaricus bisporus reveals mechanisms governing adaptation to a humic-rich ecological niche.</title>
        <authorList>
            <person name="Morin E."/>
            <person name="Kohler A."/>
            <person name="Baker A.R."/>
            <person name="Foulongne-Oriol M."/>
            <person name="Lombard V."/>
            <person name="Nagy L.G."/>
            <person name="Ohm R.A."/>
            <person name="Patyshakuliyeva A."/>
            <person name="Brun A."/>
            <person name="Aerts A.L."/>
            <person name="Bailey A.M."/>
            <person name="Billette C."/>
            <person name="Coutinho P.M."/>
            <person name="Deakin G."/>
            <person name="Doddapaneni H."/>
            <person name="Floudas D."/>
            <person name="Grimwood J."/>
            <person name="Hilden K."/>
            <person name="Kuees U."/>
            <person name="LaButti K.M."/>
            <person name="Lapidus A."/>
            <person name="Lindquist E.A."/>
            <person name="Lucas S.M."/>
            <person name="Murat C."/>
            <person name="Riley R.W."/>
            <person name="Salamov A.A."/>
            <person name="Schmutz J."/>
            <person name="Subramanian V."/>
            <person name="Woesten H.A.B."/>
            <person name="Xu J."/>
            <person name="Eastwood D.C."/>
            <person name="Foster G.D."/>
            <person name="Sonnenberg A.S."/>
            <person name="Cullen D."/>
            <person name="de Vries R.P."/>
            <person name="Lundell T."/>
            <person name="Hibbett D.S."/>
            <person name="Henrissat B."/>
            <person name="Burton K.S."/>
            <person name="Kerrigan R.W."/>
            <person name="Challen M.P."/>
            <person name="Grigoriev I.V."/>
            <person name="Martin F."/>
        </authorList>
    </citation>
    <scope>NUCLEOTIDE SEQUENCE [LARGE SCALE GENOMIC DNA]</scope>
    <source>
        <strain evidence="5">JB137-S8 / ATCC MYA-4627 / FGSC 10392</strain>
    </source>
</reference>
<dbReference type="PANTHER" id="PTHR32332:SF31">
    <property type="entry name" value="2-NITROPROPANE DIOXYGENASE FAMILY, PUTATIVE (AFU_ORTHOLOGUE AFUA_2G09850)-RELATED"/>
    <property type="match status" value="1"/>
</dbReference>
<keyword evidence="1" id="KW-0285">Flavoprotein</keyword>
<dbReference type="CDD" id="cd04730">
    <property type="entry name" value="NPD_like"/>
    <property type="match status" value="1"/>
</dbReference>
<dbReference type="InterPro" id="IPR013785">
    <property type="entry name" value="Aldolase_TIM"/>
</dbReference>
<evidence type="ECO:0000256" key="2">
    <source>
        <dbReference type="ARBA" id="ARBA00022643"/>
    </source>
</evidence>
<dbReference type="OMA" id="RDIHGWP"/>
<proteinExistence type="predicted"/>
<dbReference type="AlphaFoldDB" id="K5XF05"/>
<dbReference type="PANTHER" id="PTHR32332">
    <property type="entry name" value="2-NITROPROPANE DIOXYGENASE"/>
    <property type="match status" value="1"/>
</dbReference>